<feature type="chain" id="PRO_5037594189" description="Metalloprotease TIKI homolog" evidence="15">
    <location>
        <begin position="22"/>
        <end position="426"/>
    </location>
</feature>
<keyword evidence="11 14" id="KW-0482">Metalloprotease</keyword>
<evidence type="ECO:0000313" key="18">
    <source>
        <dbReference type="WBParaSite" id="Gr19_v10_g9844.t1"/>
    </source>
</evidence>
<dbReference type="Pfam" id="PF01963">
    <property type="entry name" value="TraB_PrgY_gumN"/>
    <property type="match status" value="1"/>
</dbReference>
<evidence type="ECO:0000256" key="10">
    <source>
        <dbReference type="ARBA" id="ARBA00022989"/>
    </source>
</evidence>
<accession>A0A914IDH6</accession>
<keyword evidence="4 14" id="KW-0645">Protease</keyword>
<organism evidence="17 18">
    <name type="scientific">Globodera rostochiensis</name>
    <name type="common">Golden nematode worm</name>
    <name type="synonym">Heterodera rostochiensis</name>
    <dbReference type="NCBI Taxonomy" id="31243"/>
    <lineage>
        <taxon>Eukaryota</taxon>
        <taxon>Metazoa</taxon>
        <taxon>Ecdysozoa</taxon>
        <taxon>Nematoda</taxon>
        <taxon>Chromadorea</taxon>
        <taxon>Rhabditida</taxon>
        <taxon>Tylenchina</taxon>
        <taxon>Tylenchomorpha</taxon>
        <taxon>Tylenchoidea</taxon>
        <taxon>Heteroderidae</taxon>
        <taxon>Heteroderinae</taxon>
        <taxon>Globodera</taxon>
    </lineage>
</organism>
<reference evidence="18" key="1">
    <citation type="submission" date="2022-11" db="UniProtKB">
        <authorList>
            <consortium name="WormBaseParasite"/>
        </authorList>
    </citation>
    <scope>IDENTIFICATION</scope>
</reference>
<keyword evidence="17" id="KW-1185">Reference proteome</keyword>
<dbReference type="GO" id="GO:0004222">
    <property type="term" value="F:metalloendopeptidase activity"/>
    <property type="evidence" value="ECO:0007669"/>
    <property type="project" value="UniProtKB-UniRule"/>
</dbReference>
<evidence type="ECO:0000256" key="7">
    <source>
        <dbReference type="ARBA" id="ARBA00022729"/>
    </source>
</evidence>
<dbReference type="InterPro" id="IPR018247">
    <property type="entry name" value="EF_Hand_1_Ca_BS"/>
</dbReference>
<keyword evidence="14" id="KW-1003">Cell membrane</keyword>
<comment type="cofactor">
    <cofactor evidence="14">
        <name>Mn(2+)</name>
        <dbReference type="ChEBI" id="CHEBI:29035"/>
    </cofactor>
    <cofactor evidence="14">
        <name>Co(2+)</name>
        <dbReference type="ChEBI" id="CHEBI:48828"/>
    </cofactor>
    <text evidence="14">Divalent metal cations. Mn(2+) or Co(2+).</text>
</comment>
<dbReference type="CDD" id="cd14789">
    <property type="entry name" value="Tiki"/>
    <property type="match status" value="1"/>
</dbReference>
<dbReference type="GO" id="GO:0006508">
    <property type="term" value="P:proteolysis"/>
    <property type="evidence" value="ECO:0007669"/>
    <property type="project" value="UniProtKB-KW"/>
</dbReference>
<dbReference type="InterPro" id="IPR002048">
    <property type="entry name" value="EF_hand_dom"/>
</dbReference>
<keyword evidence="12" id="KW-0472">Membrane</keyword>
<dbReference type="PANTHER" id="PTHR31120:SF6">
    <property type="entry name" value="METALLOPROTEASE TIKI HOMOLOG"/>
    <property type="match status" value="1"/>
</dbReference>
<evidence type="ECO:0000256" key="9">
    <source>
        <dbReference type="ARBA" id="ARBA00022837"/>
    </source>
</evidence>
<keyword evidence="9" id="KW-0106">Calcium</keyword>
<dbReference type="PROSITE" id="PS00018">
    <property type="entry name" value="EF_HAND_1"/>
    <property type="match status" value="1"/>
</dbReference>
<comment type="subcellular location">
    <subcellularLocation>
        <location evidence="14">Cell membrane</location>
        <topology evidence="14">Single-pass type I membrane protein</topology>
    </subcellularLocation>
    <subcellularLocation>
        <location evidence="2">Membrane</location>
        <topology evidence="2">Single-pass type I membrane protein</topology>
    </subcellularLocation>
</comment>
<sequence length="426" mass="49378">MYLKWLLSAAIVVNLVMKTVQQHVYLWKITHPARAKPSYLFGTMHVPWKILFDKIPVENIIKNVDVVVMEINNKEAPKLRDYIKAREAAELPENIVKQIQKNFSFCHQSALLDLPSDWLLLSLSNLSMRKQLNVFDVIFWASLDDKITKIGKRKRKETRYLETPEDLRIFLPNIKEESMSVLIEEALDIYEKDKNTLKTLARNEFLADLFATRNKKWVLKMNEWMMAQNRKSFFFAVGLGHIITEHESLIELLTEKGYTVEKMQNVILSDATKEDDDDDLETKDNQKGFMGFFKYECRVRIYCSCYYCCDPQYAESCPDGCRRCILDGKGGCPENYPPYFKSIDNSSSLMLESEAKAWKHFNLIDVDKSGSISLNEAVEHLASKPDNGTFAKNLSWFAEIDRNANNQIEPWEFDRSLIGVNNQTNG</sequence>
<proteinExistence type="inferred from homology"/>
<keyword evidence="7 14" id="KW-0732">Signal</keyword>
<name>A0A914IDH6_GLORO</name>
<dbReference type="GO" id="GO:0005509">
    <property type="term" value="F:calcium ion binding"/>
    <property type="evidence" value="ECO:0007669"/>
    <property type="project" value="InterPro"/>
</dbReference>
<evidence type="ECO:0000259" key="16">
    <source>
        <dbReference type="PROSITE" id="PS50222"/>
    </source>
</evidence>
<keyword evidence="8 14" id="KW-0378">Hydrolase</keyword>
<dbReference type="WBParaSite" id="Gr19_v10_g9844.t1">
    <property type="protein sequence ID" value="Gr19_v10_g9844.t1"/>
    <property type="gene ID" value="Gr19_v10_g9844"/>
</dbReference>
<feature type="domain" description="EF-hand" evidence="16">
    <location>
        <begin position="352"/>
        <end position="387"/>
    </location>
</feature>
<keyword evidence="10" id="KW-1133">Transmembrane helix</keyword>
<evidence type="ECO:0000256" key="11">
    <source>
        <dbReference type="ARBA" id="ARBA00023049"/>
    </source>
</evidence>
<evidence type="ECO:0000256" key="1">
    <source>
        <dbReference type="ARBA" id="ARBA00001941"/>
    </source>
</evidence>
<feature type="signal peptide" evidence="15">
    <location>
        <begin position="1"/>
        <end position="21"/>
    </location>
</feature>
<dbReference type="GO" id="GO:0030178">
    <property type="term" value="P:negative regulation of Wnt signaling pathway"/>
    <property type="evidence" value="ECO:0007669"/>
    <property type="project" value="UniProtKB-UniRule"/>
</dbReference>
<dbReference type="EC" id="3.4.-.-" evidence="14"/>
<evidence type="ECO:0000256" key="4">
    <source>
        <dbReference type="ARBA" id="ARBA00022670"/>
    </source>
</evidence>
<protein>
    <recommendedName>
        <fullName evidence="14">Metalloprotease TIKI homolog</fullName>
        <ecNumber evidence="14">3.4.-.-</ecNumber>
    </recommendedName>
</protein>
<comment type="cofactor">
    <cofactor evidence="1">
        <name>Co(2+)</name>
        <dbReference type="ChEBI" id="CHEBI:48828"/>
    </cofactor>
</comment>
<evidence type="ECO:0000256" key="12">
    <source>
        <dbReference type="ARBA" id="ARBA00023136"/>
    </source>
</evidence>
<keyword evidence="6 14" id="KW-0479">Metal-binding</keyword>
<dbReference type="InterPro" id="IPR011992">
    <property type="entry name" value="EF-hand-dom_pair"/>
</dbReference>
<comment type="similarity">
    <text evidence="3 14">Belongs to the TIKI family.</text>
</comment>
<dbReference type="PANTHER" id="PTHR31120">
    <property type="entry name" value="METALLOPROTEASE TIKI"/>
    <property type="match status" value="1"/>
</dbReference>
<evidence type="ECO:0000256" key="6">
    <source>
        <dbReference type="ARBA" id="ARBA00022723"/>
    </source>
</evidence>
<keyword evidence="14" id="KW-0879">Wnt signaling pathway</keyword>
<comment type="function">
    <text evidence="14">Metalloprotease that acts as a negative regulator of the Wnt signaling pathway.</text>
</comment>
<dbReference type="InterPro" id="IPR002816">
    <property type="entry name" value="TraB/PrgY/GumN_fam"/>
</dbReference>
<evidence type="ECO:0000256" key="2">
    <source>
        <dbReference type="ARBA" id="ARBA00004479"/>
    </source>
</evidence>
<dbReference type="Proteomes" id="UP000887572">
    <property type="component" value="Unplaced"/>
</dbReference>
<dbReference type="GO" id="GO:0016055">
    <property type="term" value="P:Wnt signaling pathway"/>
    <property type="evidence" value="ECO:0007669"/>
    <property type="project" value="UniProtKB-KW"/>
</dbReference>
<dbReference type="PROSITE" id="PS50222">
    <property type="entry name" value="EF_HAND_2"/>
    <property type="match status" value="1"/>
</dbReference>
<evidence type="ECO:0000256" key="5">
    <source>
        <dbReference type="ARBA" id="ARBA00022692"/>
    </source>
</evidence>
<dbReference type="AlphaFoldDB" id="A0A914IDH6"/>
<keyword evidence="13" id="KW-0325">Glycoprotein</keyword>
<evidence type="ECO:0000256" key="3">
    <source>
        <dbReference type="ARBA" id="ARBA00008261"/>
    </source>
</evidence>
<dbReference type="InterPro" id="IPR040230">
    <property type="entry name" value="TIKI1/2-like"/>
</dbReference>
<evidence type="ECO:0000256" key="15">
    <source>
        <dbReference type="SAM" id="SignalP"/>
    </source>
</evidence>
<dbReference type="SUPFAM" id="SSF47473">
    <property type="entry name" value="EF-hand"/>
    <property type="match status" value="1"/>
</dbReference>
<keyword evidence="5" id="KW-0812">Transmembrane</keyword>
<evidence type="ECO:0000256" key="8">
    <source>
        <dbReference type="ARBA" id="ARBA00022801"/>
    </source>
</evidence>
<evidence type="ECO:0000256" key="13">
    <source>
        <dbReference type="ARBA" id="ARBA00023180"/>
    </source>
</evidence>
<dbReference type="GO" id="GO:0005886">
    <property type="term" value="C:plasma membrane"/>
    <property type="evidence" value="ECO:0007669"/>
    <property type="project" value="UniProtKB-SubCell"/>
</dbReference>
<evidence type="ECO:0000313" key="17">
    <source>
        <dbReference type="Proteomes" id="UP000887572"/>
    </source>
</evidence>
<evidence type="ECO:0000256" key="14">
    <source>
        <dbReference type="RuleBase" id="RU369069"/>
    </source>
</evidence>
<dbReference type="Gene3D" id="1.10.238.10">
    <property type="entry name" value="EF-hand"/>
    <property type="match status" value="1"/>
</dbReference>